<proteinExistence type="predicted"/>
<gene>
    <name evidence="1" type="ORF">QAD02_012892</name>
</gene>
<keyword evidence="2" id="KW-1185">Reference proteome</keyword>
<accession>A0ACC2P100</accession>
<sequence length="415" mass="47398">MYTMLGISDLLLNMLPDKLLLQFTYSRTDKILEQVKGRRLERLLRSRNLLFSNVPDTNSITTDQAIIIDLLKNIAVVSRYLFTSRIGNLLHNNIRPVVVTFSNNQDLHLVMKNKKKIPGKTIIGFDKTKSQQAQYEEVSARLEARLDDGEKNLTILYIKGTPTIVPTGQPILNQHQNSQSSASNFLQPSIKMFAAYSSKKIIIGCTYIPPLSPPSVYKDHIQAIQHLAAAHQDRELIVLGVLNLPSVNWLNLPNLKYELQLKSKQLKVTDREKSDRYYIEFERLQAKCIRLSRICYKEYIDKIRGNLSRNSKSFWSYVNKLKNFSCVPSNISWNDRIGESSIDNANIFSDYLGSVYKDSNKTCDLVTGHEIDIDLHISSNDVDKVIKRMRDSVSVGHDGTAMQFIKNVTIIYLNP</sequence>
<comment type="caution">
    <text evidence="1">The sequence shown here is derived from an EMBL/GenBank/DDBJ whole genome shotgun (WGS) entry which is preliminary data.</text>
</comment>
<evidence type="ECO:0000313" key="1">
    <source>
        <dbReference type="EMBL" id="KAJ8677105.1"/>
    </source>
</evidence>
<protein>
    <submittedName>
        <fullName evidence="1">Uncharacterized protein</fullName>
    </submittedName>
</protein>
<dbReference type="Proteomes" id="UP001239111">
    <property type="component" value="Chromosome 2"/>
</dbReference>
<name>A0ACC2P100_9HYME</name>
<dbReference type="EMBL" id="CM056742">
    <property type="protein sequence ID" value="KAJ8677105.1"/>
    <property type="molecule type" value="Genomic_DNA"/>
</dbReference>
<reference evidence="1" key="1">
    <citation type="submission" date="2023-04" db="EMBL/GenBank/DDBJ databases">
        <title>A chromosome-level genome assembly of the parasitoid wasp Eretmocerus hayati.</title>
        <authorList>
            <person name="Zhong Y."/>
            <person name="Liu S."/>
            <person name="Liu Y."/>
        </authorList>
    </citation>
    <scope>NUCLEOTIDE SEQUENCE</scope>
    <source>
        <strain evidence="1">ZJU_SS_LIU_2023</strain>
    </source>
</reference>
<organism evidence="1 2">
    <name type="scientific">Eretmocerus hayati</name>
    <dbReference type="NCBI Taxonomy" id="131215"/>
    <lineage>
        <taxon>Eukaryota</taxon>
        <taxon>Metazoa</taxon>
        <taxon>Ecdysozoa</taxon>
        <taxon>Arthropoda</taxon>
        <taxon>Hexapoda</taxon>
        <taxon>Insecta</taxon>
        <taxon>Pterygota</taxon>
        <taxon>Neoptera</taxon>
        <taxon>Endopterygota</taxon>
        <taxon>Hymenoptera</taxon>
        <taxon>Apocrita</taxon>
        <taxon>Proctotrupomorpha</taxon>
        <taxon>Chalcidoidea</taxon>
        <taxon>Aphelinidae</taxon>
        <taxon>Aphelininae</taxon>
        <taxon>Eretmocerus</taxon>
    </lineage>
</organism>
<evidence type="ECO:0000313" key="2">
    <source>
        <dbReference type="Proteomes" id="UP001239111"/>
    </source>
</evidence>